<accession>A0A1W6LK70</accession>
<evidence type="ECO:0000256" key="4">
    <source>
        <dbReference type="ARBA" id="ARBA00022729"/>
    </source>
</evidence>
<evidence type="ECO:0000313" key="6">
    <source>
        <dbReference type="Proteomes" id="UP000193334"/>
    </source>
</evidence>
<keyword evidence="3" id="KW-0813">Transport</keyword>
<dbReference type="PROSITE" id="PS51318">
    <property type="entry name" value="TAT"/>
    <property type="match status" value="1"/>
</dbReference>
<protein>
    <submittedName>
        <fullName evidence="5">Putative ABC transporter-binding protein</fullName>
    </submittedName>
</protein>
<reference evidence="6" key="1">
    <citation type="submission" date="2017-04" db="EMBL/GenBank/DDBJ databases">
        <title>Comparative genomics and description of representatives of a novel lineage of planctomycetes thriving in anoxic sediments.</title>
        <authorList>
            <person name="Spring S."/>
            <person name="Bunk B."/>
            <person name="Sproer C."/>
        </authorList>
    </citation>
    <scope>NUCLEOTIDE SEQUENCE [LARGE SCALE GENOMIC DNA]</scope>
    <source>
        <strain evidence="6">ST-PulAB-D4</strain>
    </source>
</reference>
<dbReference type="RefSeq" id="WP_085754869.1">
    <property type="nucleotide sequence ID" value="NZ_CP021023.1"/>
</dbReference>
<sequence length="425" mass="48740">MNSSRRQFLTTYASLAAGATFGSSLFLSGCRTKKTKKRSLKLGVTGWSAQGYRKVIEELGFTEQTGIEVEVIVRPNATNELLTQMASSVLAGTSPYDLIDLEDSAAMSLSRSRWLMGLDNLIDQSVWDDFTPQLMEMTKVWDQYEGQTFRVHHNFEMCYWWYRKDWFEQKGIALPKTWDEVKEMGEIFTDKNRGIWASEEALMKNSYLSVYLEWLGCQAGSSPYELDDNFRDCLKYAHDLIFKHRVMNPACTQKNYDQQNNDYIADRVAFMRQWPFFYDVCKQHKDWYSDEKVACGLPPVGPGGKTVSTFAAGWGWAIPNTSLMKEEACQLLKFFINTENASKMPQYSDWFLNARKSVLASTKGSKLAEYLKMYLDAGVVGTRPFHQSRYTEALAKVENVASAYLTNQINLDQAMASRKLKLERL</sequence>
<evidence type="ECO:0000313" key="5">
    <source>
        <dbReference type="EMBL" id="ARN56155.1"/>
    </source>
</evidence>
<dbReference type="Pfam" id="PF01547">
    <property type="entry name" value="SBP_bac_1"/>
    <property type="match status" value="1"/>
</dbReference>
<evidence type="ECO:0000256" key="3">
    <source>
        <dbReference type="ARBA" id="ARBA00022448"/>
    </source>
</evidence>
<dbReference type="EMBL" id="CP021023">
    <property type="protein sequence ID" value="ARN56155.1"/>
    <property type="molecule type" value="Genomic_DNA"/>
</dbReference>
<organism evidence="5 6">
    <name type="scientific">Sedimentisphaera salicampi</name>
    <dbReference type="NCBI Taxonomy" id="1941349"/>
    <lineage>
        <taxon>Bacteria</taxon>
        <taxon>Pseudomonadati</taxon>
        <taxon>Planctomycetota</taxon>
        <taxon>Phycisphaerae</taxon>
        <taxon>Sedimentisphaerales</taxon>
        <taxon>Sedimentisphaeraceae</taxon>
        <taxon>Sedimentisphaera</taxon>
    </lineage>
</organism>
<comment type="similarity">
    <text evidence="2">Belongs to the bacterial solute-binding protein 1 family.</text>
</comment>
<keyword evidence="4" id="KW-0732">Signal</keyword>
<dbReference type="InterPro" id="IPR006311">
    <property type="entry name" value="TAT_signal"/>
</dbReference>
<dbReference type="SUPFAM" id="SSF53850">
    <property type="entry name" value="Periplasmic binding protein-like II"/>
    <property type="match status" value="1"/>
</dbReference>
<dbReference type="Gene3D" id="3.40.190.10">
    <property type="entry name" value="Periplasmic binding protein-like II"/>
    <property type="match status" value="1"/>
</dbReference>
<name>A0A1W6LK70_9BACT</name>
<evidence type="ECO:0000256" key="2">
    <source>
        <dbReference type="ARBA" id="ARBA00008520"/>
    </source>
</evidence>
<dbReference type="STRING" id="1941349.STSP1_00528"/>
<evidence type="ECO:0000256" key="1">
    <source>
        <dbReference type="ARBA" id="ARBA00004418"/>
    </source>
</evidence>
<keyword evidence="6" id="KW-1185">Reference proteome</keyword>
<dbReference type="Proteomes" id="UP000193334">
    <property type="component" value="Chromosome"/>
</dbReference>
<dbReference type="KEGG" id="pbp:STSP1_00528"/>
<dbReference type="AlphaFoldDB" id="A0A1W6LK70"/>
<comment type="subcellular location">
    <subcellularLocation>
        <location evidence="1">Periplasm</location>
    </subcellularLocation>
</comment>
<dbReference type="GO" id="GO:0042597">
    <property type="term" value="C:periplasmic space"/>
    <property type="evidence" value="ECO:0007669"/>
    <property type="project" value="UniProtKB-SubCell"/>
</dbReference>
<gene>
    <name evidence="5" type="ORF">STSP1_00528</name>
</gene>
<dbReference type="PANTHER" id="PTHR43649:SF34">
    <property type="entry name" value="ABC TRANSPORTER PERIPLASMIC-BINDING PROTEIN YCJN-RELATED"/>
    <property type="match status" value="1"/>
</dbReference>
<proteinExistence type="inferred from homology"/>
<dbReference type="PANTHER" id="PTHR43649">
    <property type="entry name" value="ARABINOSE-BINDING PROTEIN-RELATED"/>
    <property type="match status" value="1"/>
</dbReference>
<dbReference type="InterPro" id="IPR050490">
    <property type="entry name" value="Bact_solute-bd_prot1"/>
</dbReference>
<dbReference type="InterPro" id="IPR006059">
    <property type="entry name" value="SBP"/>
</dbReference>
<dbReference type="PROSITE" id="PS51257">
    <property type="entry name" value="PROKAR_LIPOPROTEIN"/>
    <property type="match status" value="1"/>
</dbReference>